<dbReference type="GO" id="GO:0005737">
    <property type="term" value="C:cytoplasm"/>
    <property type="evidence" value="ECO:0007669"/>
    <property type="project" value="TreeGrafter"/>
</dbReference>
<accession>A0A131YJW6</accession>
<protein>
    <submittedName>
        <fullName evidence="1">Uncharacterized protein</fullName>
    </submittedName>
</protein>
<dbReference type="PANTHER" id="PTHR34179">
    <property type="entry name" value="TUMOR PROTEIN P53-INDUCIBLE PROTEIN 13"/>
    <property type="match status" value="1"/>
</dbReference>
<evidence type="ECO:0000313" key="1">
    <source>
        <dbReference type="EMBL" id="JAP78845.1"/>
    </source>
</evidence>
<name>A0A131YJW6_RHIAP</name>
<dbReference type="EMBL" id="GEDV01009712">
    <property type="protein sequence ID" value="JAP78845.1"/>
    <property type="molecule type" value="Transcribed_RNA"/>
</dbReference>
<reference evidence="1" key="1">
    <citation type="journal article" date="2016" name="Ticks Tick Borne Dis.">
        <title>De novo assembly and annotation of the salivary gland transcriptome of Rhipicephalus appendiculatus male and female ticks during blood feeding.</title>
        <authorList>
            <person name="de Castro M.H."/>
            <person name="de Klerk D."/>
            <person name="Pienaar R."/>
            <person name="Latif A.A."/>
            <person name="Rees D.J."/>
            <person name="Mans B.J."/>
        </authorList>
    </citation>
    <scope>NUCLEOTIDE SEQUENCE</scope>
    <source>
        <tissue evidence="1">Salivary glands</tissue>
    </source>
</reference>
<organism evidence="1">
    <name type="scientific">Rhipicephalus appendiculatus</name>
    <name type="common">Brown ear tick</name>
    <dbReference type="NCBI Taxonomy" id="34631"/>
    <lineage>
        <taxon>Eukaryota</taxon>
        <taxon>Metazoa</taxon>
        <taxon>Ecdysozoa</taxon>
        <taxon>Arthropoda</taxon>
        <taxon>Chelicerata</taxon>
        <taxon>Arachnida</taxon>
        <taxon>Acari</taxon>
        <taxon>Parasitiformes</taxon>
        <taxon>Ixodida</taxon>
        <taxon>Ixodoidea</taxon>
        <taxon>Ixodidae</taxon>
        <taxon>Rhipicephalinae</taxon>
        <taxon>Rhipicephalus</taxon>
        <taxon>Rhipicephalus</taxon>
    </lineage>
</organism>
<dbReference type="AlphaFoldDB" id="A0A131YJW6"/>
<proteinExistence type="predicted"/>
<dbReference type="PANTHER" id="PTHR34179:SF1">
    <property type="entry name" value="TUMOR PROTEIN P53-INDUCIBLE PROTEIN 13"/>
    <property type="match status" value="1"/>
</dbReference>
<dbReference type="Pfam" id="PF11303">
    <property type="entry name" value="DUF3105"/>
    <property type="match status" value="1"/>
</dbReference>
<dbReference type="InterPro" id="IPR021454">
    <property type="entry name" value="DUF3105"/>
</dbReference>
<sequence>MHGAVDCNGVFPSMILAQSIGIWVASHGYERTMDVDSWNPADVPYRLMGKHGARMGVISQDCDDAQNRIDVDYGGSPDEYTCTMKDLLWYVTVGGWYRSIYKCHRVKSGYRPYHYCMNKRIIYSDAIPTHEGHRPLWPVYGEYKYVPPQRWLHSIEHGAVVMLYHPCAPTWFVEKLRKLVRDCLRKHIITPYRRLSLERPLALVAWGCKLQMSHVNAREVIKFIKEHALRGPEGRFSTEGQYSYMLLAKARPPSGSDMNDVNLCPALLQTTF</sequence>